<proteinExistence type="predicted"/>
<dbReference type="SUPFAM" id="SSF52029">
    <property type="entry name" value="GroEL apical domain-like"/>
    <property type="match status" value="1"/>
</dbReference>
<keyword evidence="1" id="KW-1185">Reference proteome</keyword>
<accession>A0ABM4CV61</accession>
<dbReference type="RefSeq" id="XP_065665815.1">
    <property type="nucleotide sequence ID" value="XM_065809743.1"/>
</dbReference>
<reference evidence="2" key="1">
    <citation type="submission" date="2025-08" db="UniProtKB">
        <authorList>
            <consortium name="RefSeq"/>
        </authorList>
    </citation>
    <scope>IDENTIFICATION</scope>
</reference>
<gene>
    <name evidence="2" type="primary">LOC105847298</name>
</gene>
<dbReference type="InterPro" id="IPR027409">
    <property type="entry name" value="GroEL-like_apical_dom_sf"/>
</dbReference>
<sequence length="592" mass="67593">MKENKKTMKTLANLILVEKSVANISSLIGMHKSIKCIQQSHNYVFTTDALLYFNAIDNKHWTHHVISEKCACFMEKNLFGSEFFLFYVGAWCQCFKELLDKGLSGELIIQGCMNILSLAIKSFRESFVYGFATVSNMNYVINLKKSFYPNQNIGVNTSQNIELSAQPTYCCYTTKSAINITFDCKKSSSPTNLSKPVFNKYSRHLINKEDIGSTEKKIILDRFCRLCCFSSNETVLELISCLYEAHFNNIANTDSLRNEKLPELNPKSVFTESCVNTFKSSVFDGILVPVPSKNISNILLLQHFQSGIKNVVLINTVSYGVDLPCVDDVKIVENIVYNDYILSNSSISEQVINLLLKSNIGIIIHRGDLGATAISELNRLGILDIQIKSYYRLYCLSRLLSVSICYDLNDLSLKNIGQVEISQVSLFAESVKNTDVVHNTGVYLKLNSNFVKYYTVVLCERTLDLLNLLMDEFNYSLHRIRSVFKNKMIVLGHAENDIVSILKDNKSCNKVVLRDHSVTKSYHYVNDCEMFFYSDFLKEHVLKVFEKYLQLFDSTDIAHFLVEDFHFRAELWEDSLKCASLLMKTDVVEVNF</sequence>
<protein>
    <submittedName>
        <fullName evidence="2">Uncharacterized protein LOC105847298 isoform X2</fullName>
    </submittedName>
</protein>
<name>A0ABM4CV61_HYDVU</name>
<organism evidence="1 2">
    <name type="scientific">Hydra vulgaris</name>
    <name type="common">Hydra</name>
    <name type="synonym">Hydra attenuata</name>
    <dbReference type="NCBI Taxonomy" id="6087"/>
    <lineage>
        <taxon>Eukaryota</taxon>
        <taxon>Metazoa</taxon>
        <taxon>Cnidaria</taxon>
        <taxon>Hydrozoa</taxon>
        <taxon>Hydroidolina</taxon>
        <taxon>Anthoathecata</taxon>
        <taxon>Aplanulata</taxon>
        <taxon>Hydridae</taxon>
        <taxon>Hydra</taxon>
    </lineage>
</organism>
<evidence type="ECO:0000313" key="1">
    <source>
        <dbReference type="Proteomes" id="UP001652625"/>
    </source>
</evidence>
<dbReference type="Proteomes" id="UP001652625">
    <property type="component" value="Chromosome 11"/>
</dbReference>
<dbReference type="GeneID" id="105847298"/>
<evidence type="ECO:0000313" key="2">
    <source>
        <dbReference type="RefSeq" id="XP_065665815.1"/>
    </source>
</evidence>